<reference evidence="6" key="1">
    <citation type="journal article" date="2019" name="Int. J. Syst. Evol. Microbiol.">
        <title>The Global Catalogue of Microorganisms (GCM) 10K type strain sequencing project: providing services to taxonomists for standard genome sequencing and annotation.</title>
        <authorList>
            <consortium name="The Broad Institute Genomics Platform"/>
            <consortium name="The Broad Institute Genome Sequencing Center for Infectious Disease"/>
            <person name="Wu L."/>
            <person name="Ma J."/>
        </authorList>
    </citation>
    <scope>NUCLEOTIDE SEQUENCE [LARGE SCALE GENOMIC DNA]</scope>
    <source>
        <strain evidence="6">CCUG 56401</strain>
    </source>
</reference>
<dbReference type="Gene3D" id="3.40.50.1820">
    <property type="entry name" value="alpha/beta hydrolase"/>
    <property type="match status" value="1"/>
</dbReference>
<dbReference type="EMBL" id="JBHTIW010000007">
    <property type="protein sequence ID" value="MFD0920414.1"/>
    <property type="molecule type" value="Genomic_DNA"/>
</dbReference>
<dbReference type="PANTHER" id="PTHR48081">
    <property type="entry name" value="AB HYDROLASE SUPERFAMILY PROTEIN C4A8.06C"/>
    <property type="match status" value="1"/>
</dbReference>
<evidence type="ECO:0000259" key="4">
    <source>
        <dbReference type="Pfam" id="PF07859"/>
    </source>
</evidence>
<feature type="active site" evidence="3">
    <location>
        <position position="157"/>
    </location>
</feature>
<name>A0ABW3FUB5_9PSEU</name>
<evidence type="ECO:0000256" key="3">
    <source>
        <dbReference type="PROSITE-ProRule" id="PRU10038"/>
    </source>
</evidence>
<sequence>MPLHPDAVPWVEAARAGFPDLGGSVTDAARAREMMVEAAREPVRAPMARVEDRLVPGADGVKLPARIYWPRNKPGQALVVYFHGGGWVLGGLDSHDATARALASGAGTIVVSVDYRLAPEHRFPAAAEDAYAATRWVAENAVELGGDPARLAVAGDSAGGNLATVAARLAVERGGPEPAFQLLVYPVTDHDFDTESYADSDDDCLVTRQHMIWFWDQYAPDPAQRDDPRASPLRARDLSGLPPAHVVTAGRDPLRTEGRRYAERLRAAGVPTSTQHCPGLPHGFAGFVDHLPLAARAMAQAHAVVAAALDTRS</sequence>
<evidence type="ECO:0000256" key="2">
    <source>
        <dbReference type="ARBA" id="ARBA00022801"/>
    </source>
</evidence>
<comment type="caution">
    <text evidence="5">The sequence shown here is derived from an EMBL/GenBank/DDBJ whole genome shotgun (WGS) entry which is preliminary data.</text>
</comment>
<dbReference type="PANTHER" id="PTHR48081:SF8">
    <property type="entry name" value="ALPHA_BETA HYDROLASE FOLD-3 DOMAIN-CONTAINING PROTEIN-RELATED"/>
    <property type="match status" value="1"/>
</dbReference>
<proteinExistence type="inferred from homology"/>
<feature type="domain" description="Alpha/beta hydrolase fold-3" evidence="4">
    <location>
        <begin position="79"/>
        <end position="285"/>
    </location>
</feature>
<organism evidence="5 6">
    <name type="scientific">Saccharopolyspora rosea</name>
    <dbReference type="NCBI Taxonomy" id="524884"/>
    <lineage>
        <taxon>Bacteria</taxon>
        <taxon>Bacillati</taxon>
        <taxon>Actinomycetota</taxon>
        <taxon>Actinomycetes</taxon>
        <taxon>Pseudonocardiales</taxon>
        <taxon>Pseudonocardiaceae</taxon>
        <taxon>Saccharopolyspora</taxon>
    </lineage>
</organism>
<evidence type="ECO:0000256" key="1">
    <source>
        <dbReference type="ARBA" id="ARBA00010515"/>
    </source>
</evidence>
<protein>
    <submittedName>
        <fullName evidence="5">Alpha/beta hydrolase</fullName>
    </submittedName>
</protein>
<dbReference type="InterPro" id="IPR013094">
    <property type="entry name" value="AB_hydrolase_3"/>
</dbReference>
<comment type="similarity">
    <text evidence="1">Belongs to the 'GDXG' lipolytic enzyme family.</text>
</comment>
<dbReference type="InterPro" id="IPR029058">
    <property type="entry name" value="AB_hydrolase_fold"/>
</dbReference>
<accession>A0ABW3FUB5</accession>
<dbReference type="PROSITE" id="PS01174">
    <property type="entry name" value="LIPASE_GDXG_SER"/>
    <property type="match status" value="1"/>
</dbReference>
<dbReference type="Pfam" id="PF07859">
    <property type="entry name" value="Abhydrolase_3"/>
    <property type="match status" value="1"/>
</dbReference>
<keyword evidence="2 5" id="KW-0378">Hydrolase</keyword>
<dbReference type="InterPro" id="IPR050300">
    <property type="entry name" value="GDXG_lipolytic_enzyme"/>
</dbReference>
<dbReference type="Proteomes" id="UP001597018">
    <property type="component" value="Unassembled WGS sequence"/>
</dbReference>
<evidence type="ECO:0000313" key="6">
    <source>
        <dbReference type="Proteomes" id="UP001597018"/>
    </source>
</evidence>
<keyword evidence="6" id="KW-1185">Reference proteome</keyword>
<dbReference type="InterPro" id="IPR033140">
    <property type="entry name" value="Lipase_GDXG_put_SER_AS"/>
</dbReference>
<dbReference type="GO" id="GO:0016787">
    <property type="term" value="F:hydrolase activity"/>
    <property type="evidence" value="ECO:0007669"/>
    <property type="project" value="UniProtKB-KW"/>
</dbReference>
<gene>
    <name evidence="5" type="ORF">ACFQ16_11740</name>
</gene>
<dbReference type="SUPFAM" id="SSF53474">
    <property type="entry name" value="alpha/beta-Hydrolases"/>
    <property type="match status" value="1"/>
</dbReference>
<evidence type="ECO:0000313" key="5">
    <source>
        <dbReference type="EMBL" id="MFD0920414.1"/>
    </source>
</evidence>
<dbReference type="RefSeq" id="WP_263247975.1">
    <property type="nucleotide sequence ID" value="NZ_BAABLT010000005.1"/>
</dbReference>